<proteinExistence type="inferred from homology"/>
<dbReference type="SUPFAM" id="SSF53335">
    <property type="entry name" value="S-adenosyl-L-methionine-dependent methyltransferases"/>
    <property type="match status" value="1"/>
</dbReference>
<keyword evidence="3 10" id="KW-0489">Methyltransferase</keyword>
<protein>
    <recommendedName>
        <fullName evidence="2">site-specific DNA-methyltransferase (cytosine-N(4)-specific)</fullName>
        <ecNumber evidence="2">2.1.1.113</ecNumber>
    </recommendedName>
</protein>
<evidence type="ECO:0000256" key="1">
    <source>
        <dbReference type="ARBA" id="ARBA00010203"/>
    </source>
</evidence>
<evidence type="ECO:0000256" key="5">
    <source>
        <dbReference type="ARBA" id="ARBA00022691"/>
    </source>
</evidence>
<evidence type="ECO:0000259" key="9">
    <source>
        <dbReference type="Pfam" id="PF01555"/>
    </source>
</evidence>
<dbReference type="GO" id="GO:0008170">
    <property type="term" value="F:N-methyltransferase activity"/>
    <property type="evidence" value="ECO:0007669"/>
    <property type="project" value="InterPro"/>
</dbReference>
<dbReference type="GO" id="GO:0009307">
    <property type="term" value="P:DNA restriction-modification system"/>
    <property type="evidence" value="ECO:0007669"/>
    <property type="project" value="UniProtKB-KW"/>
</dbReference>
<dbReference type="GO" id="GO:0032259">
    <property type="term" value="P:methylation"/>
    <property type="evidence" value="ECO:0007669"/>
    <property type="project" value="UniProtKB-KW"/>
</dbReference>
<dbReference type="EC" id="2.1.1.113" evidence="2"/>
<dbReference type="InterPro" id="IPR002941">
    <property type="entry name" value="DNA_methylase_N4/N6"/>
</dbReference>
<reference evidence="10" key="1">
    <citation type="submission" date="2020-03" db="EMBL/GenBank/DDBJ databases">
        <title>The deep terrestrial virosphere.</title>
        <authorList>
            <person name="Holmfeldt K."/>
            <person name="Nilsson E."/>
            <person name="Simone D."/>
            <person name="Lopez-Fernandez M."/>
            <person name="Wu X."/>
            <person name="de Brujin I."/>
            <person name="Lundin D."/>
            <person name="Andersson A."/>
            <person name="Bertilsson S."/>
            <person name="Dopson M."/>
        </authorList>
    </citation>
    <scope>NUCLEOTIDE SEQUENCE</scope>
    <source>
        <strain evidence="10">MM415A00367</strain>
    </source>
</reference>
<dbReference type="GO" id="GO:0003677">
    <property type="term" value="F:DNA binding"/>
    <property type="evidence" value="ECO:0007669"/>
    <property type="project" value="UniProtKB-KW"/>
</dbReference>
<evidence type="ECO:0000256" key="2">
    <source>
        <dbReference type="ARBA" id="ARBA00012185"/>
    </source>
</evidence>
<dbReference type="AlphaFoldDB" id="A0A6M3KL97"/>
<sequence>MPKRGKQEMWEELKAKGIKPFYEDESVIIINDDCRNVLPLLPDSYIDLVLTSPPYDDLRTYVTYEWLFEDTAIGLYKCLSIGGVIVWVVGDAYINGSESGSSFKQALYFKELGLNLHDTMIYVKDSCSSPQSNRYQQMFEYMFVFSKGKPATFNPIKIPARGYKPSKSNTRRTKGKGELKPFKYKQGKDSQTDSNVWLYGVGYMKSAKQDYIFEHPAIFPEALALDHIISWSNAGGLILDPFLGSGTTAYCAKKLGRKCIGIEISEDYCRIAAQRCAQAVLPLEVEQVKQGQGVSKPTMFSGMTLTTKGNKIRGKMSINQVSEETDRE</sequence>
<dbReference type="Pfam" id="PF01555">
    <property type="entry name" value="N6_N4_Mtase"/>
    <property type="match status" value="1"/>
</dbReference>
<dbReference type="GO" id="GO:0005737">
    <property type="term" value="C:cytoplasm"/>
    <property type="evidence" value="ECO:0007669"/>
    <property type="project" value="TreeGrafter"/>
</dbReference>
<evidence type="ECO:0000313" key="10">
    <source>
        <dbReference type="EMBL" id="QJA82829.1"/>
    </source>
</evidence>
<dbReference type="PANTHER" id="PTHR13370:SF3">
    <property type="entry name" value="TRNA (GUANINE(10)-N2)-METHYLTRANSFERASE HOMOLOG"/>
    <property type="match status" value="1"/>
</dbReference>
<dbReference type="InterPro" id="IPR029063">
    <property type="entry name" value="SAM-dependent_MTases_sf"/>
</dbReference>
<evidence type="ECO:0000256" key="3">
    <source>
        <dbReference type="ARBA" id="ARBA00022603"/>
    </source>
</evidence>
<accession>A0A6M3KL97</accession>
<dbReference type="PRINTS" id="PR00508">
    <property type="entry name" value="S21N4MTFRASE"/>
</dbReference>
<dbReference type="EMBL" id="MT142497">
    <property type="protein sequence ID" value="QJA82829.1"/>
    <property type="molecule type" value="Genomic_DNA"/>
</dbReference>
<evidence type="ECO:0000256" key="8">
    <source>
        <dbReference type="ARBA" id="ARBA00049120"/>
    </source>
</evidence>
<name>A0A6M3KL97_9ZZZZ</name>
<gene>
    <name evidence="10" type="ORF">MM415A00367_0017</name>
</gene>
<evidence type="ECO:0000256" key="4">
    <source>
        <dbReference type="ARBA" id="ARBA00022679"/>
    </source>
</evidence>
<comment type="similarity">
    <text evidence="1">Belongs to the N(4)/N(6)-methyltransferase family. N(4) subfamily.</text>
</comment>
<feature type="domain" description="DNA methylase N-4/N-6" evidence="9">
    <location>
        <begin position="46"/>
        <end position="273"/>
    </location>
</feature>
<comment type="catalytic activity">
    <reaction evidence="8">
        <text>a 2'-deoxycytidine in DNA + S-adenosyl-L-methionine = an N(4)-methyl-2'-deoxycytidine in DNA + S-adenosyl-L-homocysteine + H(+)</text>
        <dbReference type="Rhea" id="RHEA:16857"/>
        <dbReference type="Rhea" id="RHEA-COMP:11369"/>
        <dbReference type="Rhea" id="RHEA-COMP:13674"/>
        <dbReference type="ChEBI" id="CHEBI:15378"/>
        <dbReference type="ChEBI" id="CHEBI:57856"/>
        <dbReference type="ChEBI" id="CHEBI:59789"/>
        <dbReference type="ChEBI" id="CHEBI:85452"/>
        <dbReference type="ChEBI" id="CHEBI:137933"/>
        <dbReference type="EC" id="2.1.1.113"/>
    </reaction>
</comment>
<dbReference type="InterPro" id="IPR001091">
    <property type="entry name" value="RM_Methyltransferase"/>
</dbReference>
<keyword evidence="4 10" id="KW-0808">Transferase</keyword>
<dbReference type="GO" id="GO:0015667">
    <property type="term" value="F:site-specific DNA-methyltransferase (cytosine-N4-specific) activity"/>
    <property type="evidence" value="ECO:0007669"/>
    <property type="project" value="UniProtKB-EC"/>
</dbReference>
<dbReference type="PANTHER" id="PTHR13370">
    <property type="entry name" value="RNA METHYLASE-RELATED"/>
    <property type="match status" value="1"/>
</dbReference>
<evidence type="ECO:0000256" key="7">
    <source>
        <dbReference type="ARBA" id="ARBA00023125"/>
    </source>
</evidence>
<dbReference type="InterPro" id="IPR017985">
    <property type="entry name" value="MeTrfase_CN4_CS"/>
</dbReference>
<organism evidence="10">
    <name type="scientific">viral metagenome</name>
    <dbReference type="NCBI Taxonomy" id="1070528"/>
    <lineage>
        <taxon>unclassified sequences</taxon>
        <taxon>metagenomes</taxon>
        <taxon>organismal metagenomes</taxon>
    </lineage>
</organism>
<keyword evidence="6" id="KW-0680">Restriction system</keyword>
<keyword evidence="5" id="KW-0949">S-adenosyl-L-methionine</keyword>
<evidence type="ECO:0000256" key="6">
    <source>
        <dbReference type="ARBA" id="ARBA00022747"/>
    </source>
</evidence>
<dbReference type="Gene3D" id="3.40.50.150">
    <property type="entry name" value="Vaccinia Virus protein VP39"/>
    <property type="match status" value="1"/>
</dbReference>
<dbReference type="PROSITE" id="PS00093">
    <property type="entry name" value="N4_MTASE"/>
    <property type="match status" value="1"/>
</dbReference>
<keyword evidence="7" id="KW-0238">DNA-binding</keyword>